<dbReference type="SUPFAM" id="SSF48498">
    <property type="entry name" value="Tetracyclin repressor-like, C-terminal domain"/>
    <property type="match status" value="1"/>
</dbReference>
<keyword evidence="1" id="KW-0805">Transcription regulation</keyword>
<dbReference type="Gene3D" id="1.10.357.10">
    <property type="entry name" value="Tetracycline Repressor, domain 2"/>
    <property type="match status" value="1"/>
</dbReference>
<keyword evidence="7" id="KW-1185">Reference proteome</keyword>
<dbReference type="InterPro" id="IPR054129">
    <property type="entry name" value="DesT_TetR_C"/>
</dbReference>
<dbReference type="GO" id="GO:0000976">
    <property type="term" value="F:transcription cis-regulatory region binding"/>
    <property type="evidence" value="ECO:0007669"/>
    <property type="project" value="TreeGrafter"/>
</dbReference>
<dbReference type="GO" id="GO:0045892">
    <property type="term" value="P:negative regulation of DNA-templated transcription"/>
    <property type="evidence" value="ECO:0007669"/>
    <property type="project" value="UniProtKB-ARBA"/>
</dbReference>
<dbReference type="InterPro" id="IPR009057">
    <property type="entry name" value="Homeodomain-like_sf"/>
</dbReference>
<dbReference type="GO" id="GO:0003700">
    <property type="term" value="F:DNA-binding transcription factor activity"/>
    <property type="evidence" value="ECO:0007669"/>
    <property type="project" value="TreeGrafter"/>
</dbReference>
<dbReference type="FunFam" id="1.10.10.60:FF:000141">
    <property type="entry name" value="TetR family transcriptional regulator"/>
    <property type="match status" value="1"/>
</dbReference>
<evidence type="ECO:0000256" key="2">
    <source>
        <dbReference type="ARBA" id="ARBA00023125"/>
    </source>
</evidence>
<dbReference type="InterPro" id="IPR001647">
    <property type="entry name" value="HTH_TetR"/>
</dbReference>
<feature type="domain" description="HTH tetR-type" evidence="5">
    <location>
        <begin position="30"/>
        <end position="90"/>
    </location>
</feature>
<organism evidence="6 7">
    <name type="scientific">Winkia neuii</name>
    <dbReference type="NCBI Taxonomy" id="33007"/>
    <lineage>
        <taxon>Bacteria</taxon>
        <taxon>Bacillati</taxon>
        <taxon>Actinomycetota</taxon>
        <taxon>Actinomycetes</taxon>
        <taxon>Actinomycetales</taxon>
        <taxon>Actinomycetaceae</taxon>
        <taxon>Winkia</taxon>
    </lineage>
</organism>
<dbReference type="PROSITE" id="PS01081">
    <property type="entry name" value="HTH_TETR_1"/>
    <property type="match status" value="1"/>
</dbReference>
<gene>
    <name evidence="6" type="ORF">CYJ19_07620</name>
</gene>
<dbReference type="InterPro" id="IPR023772">
    <property type="entry name" value="DNA-bd_HTH_TetR-type_CS"/>
</dbReference>
<dbReference type="Proteomes" id="UP000235122">
    <property type="component" value="Unassembled WGS sequence"/>
</dbReference>
<dbReference type="PANTHER" id="PTHR30055:SF227">
    <property type="entry name" value="TRANSCRIPTIONAL REGULATORY PROTEIN (PROBABLY TETR-FAMILY)-RELATED"/>
    <property type="match status" value="1"/>
</dbReference>
<name>A0A2I1ILS2_9ACTO</name>
<dbReference type="SUPFAM" id="SSF46689">
    <property type="entry name" value="Homeodomain-like"/>
    <property type="match status" value="1"/>
</dbReference>
<dbReference type="Pfam" id="PF00440">
    <property type="entry name" value="TetR_N"/>
    <property type="match status" value="1"/>
</dbReference>
<sequence length="229" mass="25008">MFFSIVKTGGRMSHLERALILVSKPRMSGLQRREQLISVARPIFAARGFQATSVEEIAAAAKVSKPLLYEHFGGKEGLYAVVVDREVSSLTHTIIGALEQSTSPRQMVEASTIALLTYIEDNEDGFRLLMRDSPVSRSTGPYSSIMGDVAAKAEYLLAQTLQAVGLDTAPSPMYAQMLVGIVSQVGQWWLEERSADKQTVAAHVINLAWYGLRGMRPNPKLVTIDPASA</sequence>
<proteinExistence type="predicted"/>
<evidence type="ECO:0000259" key="5">
    <source>
        <dbReference type="PROSITE" id="PS50977"/>
    </source>
</evidence>
<dbReference type="PANTHER" id="PTHR30055">
    <property type="entry name" value="HTH-TYPE TRANSCRIPTIONAL REGULATOR RUTR"/>
    <property type="match status" value="1"/>
</dbReference>
<dbReference type="AlphaFoldDB" id="A0A2I1ILS2"/>
<evidence type="ECO:0000256" key="1">
    <source>
        <dbReference type="ARBA" id="ARBA00023015"/>
    </source>
</evidence>
<dbReference type="PRINTS" id="PR00455">
    <property type="entry name" value="HTHTETR"/>
</dbReference>
<dbReference type="InterPro" id="IPR050109">
    <property type="entry name" value="HTH-type_TetR-like_transc_reg"/>
</dbReference>
<evidence type="ECO:0000256" key="4">
    <source>
        <dbReference type="PROSITE-ProRule" id="PRU00335"/>
    </source>
</evidence>
<protein>
    <submittedName>
        <fullName evidence="6">TetR/AcrR family transcriptional regulator</fullName>
    </submittedName>
</protein>
<feature type="DNA-binding region" description="H-T-H motif" evidence="4">
    <location>
        <begin position="53"/>
        <end position="72"/>
    </location>
</feature>
<accession>A0A2I1ILS2</accession>
<evidence type="ECO:0000313" key="7">
    <source>
        <dbReference type="Proteomes" id="UP000235122"/>
    </source>
</evidence>
<evidence type="ECO:0000256" key="3">
    <source>
        <dbReference type="ARBA" id="ARBA00023163"/>
    </source>
</evidence>
<reference evidence="6 7" key="1">
    <citation type="submission" date="2017-12" db="EMBL/GenBank/DDBJ databases">
        <title>Phylogenetic diversity of female urinary microbiome.</title>
        <authorList>
            <person name="Thomas-White K."/>
            <person name="Wolfe A.J."/>
        </authorList>
    </citation>
    <scope>NUCLEOTIDE SEQUENCE [LARGE SCALE GENOMIC DNA]</scope>
    <source>
        <strain evidence="6 7">UMB0402</strain>
    </source>
</reference>
<comment type="caution">
    <text evidence="6">The sequence shown here is derived from an EMBL/GenBank/DDBJ whole genome shotgun (WGS) entry which is preliminary data.</text>
</comment>
<dbReference type="Pfam" id="PF21943">
    <property type="entry name" value="TetR_C_46"/>
    <property type="match status" value="1"/>
</dbReference>
<evidence type="ECO:0000313" key="6">
    <source>
        <dbReference type="EMBL" id="PKY72066.1"/>
    </source>
</evidence>
<keyword evidence="2 4" id="KW-0238">DNA-binding</keyword>
<keyword evidence="3" id="KW-0804">Transcription</keyword>
<dbReference type="PROSITE" id="PS50977">
    <property type="entry name" value="HTH_TETR_2"/>
    <property type="match status" value="1"/>
</dbReference>
<dbReference type="STRING" id="33007.HMPREF3198_00489"/>
<dbReference type="InterPro" id="IPR036271">
    <property type="entry name" value="Tet_transcr_reg_TetR-rel_C_sf"/>
</dbReference>
<dbReference type="EMBL" id="PKKO01000004">
    <property type="protein sequence ID" value="PKY72066.1"/>
    <property type="molecule type" value="Genomic_DNA"/>
</dbReference>